<dbReference type="AlphaFoldDB" id="A0AA35SG95"/>
<protein>
    <submittedName>
        <fullName evidence="2">Uncharacterized protein</fullName>
    </submittedName>
</protein>
<organism evidence="2 3">
    <name type="scientific">Geodia barretti</name>
    <name type="common">Barrett's horny sponge</name>
    <dbReference type="NCBI Taxonomy" id="519541"/>
    <lineage>
        <taxon>Eukaryota</taxon>
        <taxon>Metazoa</taxon>
        <taxon>Porifera</taxon>
        <taxon>Demospongiae</taxon>
        <taxon>Heteroscleromorpha</taxon>
        <taxon>Tetractinellida</taxon>
        <taxon>Astrophorina</taxon>
        <taxon>Geodiidae</taxon>
        <taxon>Geodia</taxon>
    </lineage>
</organism>
<evidence type="ECO:0000313" key="2">
    <source>
        <dbReference type="EMBL" id="CAI8028582.1"/>
    </source>
</evidence>
<feature type="region of interest" description="Disordered" evidence="1">
    <location>
        <begin position="38"/>
        <end position="72"/>
    </location>
</feature>
<evidence type="ECO:0000313" key="3">
    <source>
        <dbReference type="Proteomes" id="UP001174909"/>
    </source>
</evidence>
<gene>
    <name evidence="2" type="ORF">GBAR_LOCUS16287</name>
</gene>
<reference evidence="2" key="1">
    <citation type="submission" date="2023-03" db="EMBL/GenBank/DDBJ databases">
        <authorList>
            <person name="Steffen K."/>
            <person name="Cardenas P."/>
        </authorList>
    </citation>
    <scope>NUCLEOTIDE SEQUENCE</scope>
</reference>
<proteinExistence type="predicted"/>
<dbReference type="EMBL" id="CASHTH010002348">
    <property type="protein sequence ID" value="CAI8028582.1"/>
    <property type="molecule type" value="Genomic_DNA"/>
</dbReference>
<sequence>MYEHLIDRSPFDFMMNDLNLGLGSALYDAMGKYPGGAGLQVAGGEGSRHDDGGSVDEAVSGGRVRSRSATFA</sequence>
<keyword evidence="3" id="KW-1185">Reference proteome</keyword>
<evidence type="ECO:0000256" key="1">
    <source>
        <dbReference type="SAM" id="MobiDB-lite"/>
    </source>
</evidence>
<accession>A0AA35SG95</accession>
<dbReference type="Proteomes" id="UP001174909">
    <property type="component" value="Unassembled WGS sequence"/>
</dbReference>
<comment type="caution">
    <text evidence="2">The sequence shown here is derived from an EMBL/GenBank/DDBJ whole genome shotgun (WGS) entry which is preliminary data.</text>
</comment>
<name>A0AA35SG95_GEOBA</name>